<dbReference type="Proteomes" id="UP000265566">
    <property type="component" value="Chromosome 4"/>
</dbReference>
<evidence type="ECO:0000313" key="3">
    <source>
        <dbReference type="Proteomes" id="UP000265566"/>
    </source>
</evidence>
<gene>
    <name evidence="2" type="ORF">MtrunA17_Chr4g0019891</name>
</gene>
<organism evidence="2 3">
    <name type="scientific">Medicago truncatula</name>
    <name type="common">Barrel medic</name>
    <name type="synonym">Medicago tribuloides</name>
    <dbReference type="NCBI Taxonomy" id="3880"/>
    <lineage>
        <taxon>Eukaryota</taxon>
        <taxon>Viridiplantae</taxon>
        <taxon>Streptophyta</taxon>
        <taxon>Embryophyta</taxon>
        <taxon>Tracheophyta</taxon>
        <taxon>Spermatophyta</taxon>
        <taxon>Magnoliopsida</taxon>
        <taxon>eudicotyledons</taxon>
        <taxon>Gunneridae</taxon>
        <taxon>Pentapetalae</taxon>
        <taxon>rosids</taxon>
        <taxon>fabids</taxon>
        <taxon>Fabales</taxon>
        <taxon>Fabaceae</taxon>
        <taxon>Papilionoideae</taxon>
        <taxon>50 kb inversion clade</taxon>
        <taxon>NPAAA clade</taxon>
        <taxon>Hologalegina</taxon>
        <taxon>IRL clade</taxon>
        <taxon>Trifolieae</taxon>
        <taxon>Medicago</taxon>
    </lineage>
</organism>
<feature type="compositionally biased region" description="Acidic residues" evidence="1">
    <location>
        <begin position="228"/>
        <end position="237"/>
    </location>
</feature>
<dbReference type="EMBL" id="PSQE01000004">
    <property type="protein sequence ID" value="RHN59963.1"/>
    <property type="molecule type" value="Genomic_DNA"/>
</dbReference>
<sequence length="477" mass="54176">MTVALEECCISATGQKSTLSLWIGVRNFDKENMWITLSKTEVLPLKEDDVHRRPSLRDWDVKTANQDLQKVHDLMGLEHGLTTGVTKLYSTDEGPLVLCFDADTCPLSKAEMHLNHCRSCIRIYTTTAETLERRIAGNIGTSGKNDAVAEETNTTKVNPIEVQPETEDNISLSAGTDLTRKRKERSSSVDNGQAQNESSIPQTSTRGEERLNNQEDVADEINAKIIDDNDDDEEDEIDGKNLDDSVRKACNMGISFTQETILKRPEFFDGGEASNAGLNNHDSVRTDSVNKKCNSESFKTQCKVKQANVMEEEDPKEQKPLEPNIHFVLEPIPLRYVLPDAIIDLDNVETVQKKKRKKHDMLYSGGTYPERRRAVKKSKYLASPYDEAVYESNATKMQKDISTFAWSISHDKTEILYCSDNKAHAYRLQRSDLWTLQKDEWVSCFVINAWVNCLNWNQPNEKMTRLVTPFMYALHIP</sequence>
<evidence type="ECO:0000313" key="2">
    <source>
        <dbReference type="EMBL" id="RHN59963.1"/>
    </source>
</evidence>
<feature type="region of interest" description="Disordered" evidence="1">
    <location>
        <begin position="139"/>
        <end position="242"/>
    </location>
</feature>
<feature type="compositionally biased region" description="Polar residues" evidence="1">
    <location>
        <begin position="188"/>
        <end position="205"/>
    </location>
</feature>
<name>A0A396I5D4_MEDTR</name>
<accession>A0A396I5D4</accession>
<evidence type="ECO:0000256" key="1">
    <source>
        <dbReference type="SAM" id="MobiDB-lite"/>
    </source>
</evidence>
<dbReference type="Gramene" id="rna22136">
    <property type="protein sequence ID" value="RHN59963.1"/>
    <property type="gene ID" value="gene22136"/>
</dbReference>
<proteinExistence type="predicted"/>
<protein>
    <submittedName>
        <fullName evidence="2">Uncharacterized protein</fullName>
    </submittedName>
</protein>
<reference evidence="3" key="1">
    <citation type="journal article" date="2018" name="Nat. Plants">
        <title>Whole-genome landscape of Medicago truncatula symbiotic genes.</title>
        <authorList>
            <person name="Pecrix Y."/>
            <person name="Staton S.E."/>
            <person name="Sallet E."/>
            <person name="Lelandais-Briere C."/>
            <person name="Moreau S."/>
            <person name="Carrere S."/>
            <person name="Blein T."/>
            <person name="Jardinaud M.F."/>
            <person name="Latrasse D."/>
            <person name="Zouine M."/>
            <person name="Zahm M."/>
            <person name="Kreplak J."/>
            <person name="Mayjonade B."/>
            <person name="Satge C."/>
            <person name="Perez M."/>
            <person name="Cauet S."/>
            <person name="Marande W."/>
            <person name="Chantry-Darmon C."/>
            <person name="Lopez-Roques C."/>
            <person name="Bouchez O."/>
            <person name="Berard A."/>
            <person name="Debelle F."/>
            <person name="Munos S."/>
            <person name="Bendahmane A."/>
            <person name="Berges H."/>
            <person name="Niebel A."/>
            <person name="Buitink J."/>
            <person name="Frugier F."/>
            <person name="Benhamed M."/>
            <person name="Crespi M."/>
            <person name="Gouzy J."/>
            <person name="Gamas P."/>
        </authorList>
    </citation>
    <scope>NUCLEOTIDE SEQUENCE [LARGE SCALE GENOMIC DNA]</scope>
    <source>
        <strain evidence="3">cv. Jemalong A17</strain>
    </source>
</reference>
<comment type="caution">
    <text evidence="2">The sequence shown here is derived from an EMBL/GenBank/DDBJ whole genome shotgun (WGS) entry which is preliminary data.</text>
</comment>
<dbReference type="AlphaFoldDB" id="A0A396I5D4"/>